<gene>
    <name evidence="1" type="ORF">S12H4_45022</name>
</gene>
<accession>X1V117</accession>
<dbReference type="EMBL" id="BARW01027792">
    <property type="protein sequence ID" value="GAJ05866.1"/>
    <property type="molecule type" value="Genomic_DNA"/>
</dbReference>
<reference evidence="1" key="1">
    <citation type="journal article" date="2014" name="Front. Microbiol.">
        <title>High frequency of phylogenetically diverse reductive dehalogenase-homologous genes in deep subseafloor sedimentary metagenomes.</title>
        <authorList>
            <person name="Kawai M."/>
            <person name="Futagami T."/>
            <person name="Toyoda A."/>
            <person name="Takaki Y."/>
            <person name="Nishi S."/>
            <person name="Hori S."/>
            <person name="Arai W."/>
            <person name="Tsubouchi T."/>
            <person name="Morono Y."/>
            <person name="Uchiyama I."/>
            <person name="Ito T."/>
            <person name="Fujiyama A."/>
            <person name="Inagaki F."/>
            <person name="Takami H."/>
        </authorList>
    </citation>
    <scope>NUCLEOTIDE SEQUENCE</scope>
    <source>
        <strain evidence="1">Expedition CK06-06</strain>
    </source>
</reference>
<organism evidence="1">
    <name type="scientific">marine sediment metagenome</name>
    <dbReference type="NCBI Taxonomy" id="412755"/>
    <lineage>
        <taxon>unclassified sequences</taxon>
        <taxon>metagenomes</taxon>
        <taxon>ecological metagenomes</taxon>
    </lineage>
</organism>
<evidence type="ECO:0000313" key="1">
    <source>
        <dbReference type="EMBL" id="GAJ05866.1"/>
    </source>
</evidence>
<protein>
    <submittedName>
        <fullName evidence="1">Uncharacterized protein</fullName>
    </submittedName>
</protein>
<dbReference type="AlphaFoldDB" id="X1V117"/>
<comment type="caution">
    <text evidence="1">The sequence shown here is derived from an EMBL/GenBank/DDBJ whole genome shotgun (WGS) entry which is preliminary data.</text>
</comment>
<sequence length="92" mass="10853">MVAPLTAELEKRNFVNVVWFYQDELRELESVSGRTVKEIFTLRVRRGLRKKGILKRVFLGYHYGRRLKVSDEAKDILNIFVILLMVLSLPFL</sequence>
<proteinExistence type="predicted"/>
<name>X1V117_9ZZZZ</name>